<dbReference type="EMBL" id="JAMQGO010000019">
    <property type="protein sequence ID" value="MCM2563851.1"/>
    <property type="molecule type" value="Genomic_DNA"/>
</dbReference>
<evidence type="ECO:0000313" key="1">
    <source>
        <dbReference type="EMBL" id="MCM2563851.1"/>
    </source>
</evidence>
<gene>
    <name evidence="1" type="ORF">M8744_17010</name>
</gene>
<name>A0ACC6A0H1_9RHOB</name>
<organism evidence="1 2">
    <name type="scientific">Lutimaribacter degradans</name>
    <dbReference type="NCBI Taxonomy" id="2945989"/>
    <lineage>
        <taxon>Bacteria</taxon>
        <taxon>Pseudomonadati</taxon>
        <taxon>Pseudomonadota</taxon>
        <taxon>Alphaproteobacteria</taxon>
        <taxon>Rhodobacterales</taxon>
        <taxon>Roseobacteraceae</taxon>
        <taxon>Lutimaribacter</taxon>
    </lineage>
</organism>
<dbReference type="Proteomes" id="UP001203036">
    <property type="component" value="Unassembled WGS sequence"/>
</dbReference>
<protein>
    <submittedName>
        <fullName evidence="1">Uncharacterized protein</fullName>
    </submittedName>
</protein>
<keyword evidence="2" id="KW-1185">Reference proteome</keyword>
<sequence length="105" mass="11170">MQITFSPVRRDDRPIFARQGDTLLIDGEAFDFSVVPEGATLPAGAVASEWITGPVTREGGVLHLTLALSHGPRAPGETLFPRPVMVTGDDVIDLPAHSLPEEPAT</sequence>
<comment type="caution">
    <text evidence="1">The sequence shown here is derived from an EMBL/GenBank/DDBJ whole genome shotgun (WGS) entry which is preliminary data.</text>
</comment>
<accession>A0ACC6A0H1</accession>
<evidence type="ECO:0000313" key="2">
    <source>
        <dbReference type="Proteomes" id="UP001203036"/>
    </source>
</evidence>
<proteinExistence type="predicted"/>
<reference evidence="1" key="1">
    <citation type="submission" date="2022-06" db="EMBL/GenBank/DDBJ databases">
        <title>Lutimaribacter sp. EGI FJ00013, a novel bacterium isolated from a salt lake sediment enrichment.</title>
        <authorList>
            <person name="Gao L."/>
            <person name="Fang B.-Z."/>
            <person name="Li W.-J."/>
        </authorList>
    </citation>
    <scope>NUCLEOTIDE SEQUENCE</scope>
    <source>
        <strain evidence="1">EGI FJ00013</strain>
    </source>
</reference>